<organism evidence="2 3">
    <name type="scientific">Paracidovorax wautersii</name>
    <dbReference type="NCBI Taxonomy" id="1177982"/>
    <lineage>
        <taxon>Bacteria</taxon>
        <taxon>Pseudomonadati</taxon>
        <taxon>Pseudomonadota</taxon>
        <taxon>Betaproteobacteria</taxon>
        <taxon>Burkholderiales</taxon>
        <taxon>Comamonadaceae</taxon>
        <taxon>Paracidovorax</taxon>
    </lineage>
</organism>
<accession>A0ABU1IG29</accession>
<evidence type="ECO:0000256" key="1">
    <source>
        <dbReference type="SAM" id="MobiDB-lite"/>
    </source>
</evidence>
<dbReference type="RefSeq" id="WP_309831405.1">
    <property type="nucleotide sequence ID" value="NZ_JAVIZX010000001.1"/>
</dbReference>
<reference evidence="2 3" key="1">
    <citation type="submission" date="2023-08" db="EMBL/GenBank/DDBJ databases">
        <title>Functional and genomic diversity of the sorghum phyllosphere microbiome.</title>
        <authorList>
            <person name="Shade A."/>
        </authorList>
    </citation>
    <scope>NUCLEOTIDE SEQUENCE [LARGE SCALE GENOMIC DNA]</scope>
    <source>
        <strain evidence="2 3">SORGH_AS_0335</strain>
    </source>
</reference>
<dbReference type="Proteomes" id="UP001267710">
    <property type="component" value="Unassembled WGS sequence"/>
</dbReference>
<protein>
    <submittedName>
        <fullName evidence="2">Uncharacterized protein</fullName>
    </submittedName>
</protein>
<feature type="compositionally biased region" description="Gly residues" evidence="1">
    <location>
        <begin position="95"/>
        <end position="105"/>
    </location>
</feature>
<sequence length="127" mass="13220">MGGKMLAAIKVIVSASEGGETGQFPSNASTTRALDELEQSQAYAVIGANPQMKADWTAAREKLTNQADHSESDVVTAARTILALLEQALIIQGIGQGPSGGGGGTKKSPHKLREMEFATHTATVGER</sequence>
<gene>
    <name evidence="2" type="ORF">QE399_003876</name>
</gene>
<evidence type="ECO:0000313" key="3">
    <source>
        <dbReference type="Proteomes" id="UP001267710"/>
    </source>
</evidence>
<name>A0ABU1IG29_9BURK</name>
<feature type="region of interest" description="Disordered" evidence="1">
    <location>
        <begin position="95"/>
        <end position="127"/>
    </location>
</feature>
<proteinExistence type="predicted"/>
<keyword evidence="3" id="KW-1185">Reference proteome</keyword>
<evidence type="ECO:0000313" key="2">
    <source>
        <dbReference type="EMBL" id="MDR6216187.1"/>
    </source>
</evidence>
<dbReference type="EMBL" id="JAVIZX010000001">
    <property type="protein sequence ID" value="MDR6216187.1"/>
    <property type="molecule type" value="Genomic_DNA"/>
</dbReference>
<comment type="caution">
    <text evidence="2">The sequence shown here is derived from an EMBL/GenBank/DDBJ whole genome shotgun (WGS) entry which is preliminary data.</text>
</comment>